<feature type="chain" id="PRO_5046290009" evidence="3">
    <location>
        <begin position="33"/>
        <end position="327"/>
    </location>
</feature>
<evidence type="ECO:0000256" key="1">
    <source>
        <dbReference type="ARBA" id="ARBA00022729"/>
    </source>
</evidence>
<dbReference type="SUPFAM" id="SSF53474">
    <property type="entry name" value="alpha/beta-Hydrolases"/>
    <property type="match status" value="2"/>
</dbReference>
<keyword evidence="1 3" id="KW-0732">Signal</keyword>
<organism evidence="4 5">
    <name type="scientific">Thalassomonas haliotis</name>
    <dbReference type="NCBI Taxonomy" id="485448"/>
    <lineage>
        <taxon>Bacteria</taxon>
        <taxon>Pseudomonadati</taxon>
        <taxon>Pseudomonadota</taxon>
        <taxon>Gammaproteobacteria</taxon>
        <taxon>Alteromonadales</taxon>
        <taxon>Colwelliaceae</taxon>
        <taxon>Thalassomonas</taxon>
    </lineage>
</organism>
<dbReference type="InterPro" id="IPR050955">
    <property type="entry name" value="Plant_Biomass_Hydrol_Est"/>
</dbReference>
<evidence type="ECO:0000256" key="2">
    <source>
        <dbReference type="ARBA" id="ARBA00022801"/>
    </source>
</evidence>
<evidence type="ECO:0000313" key="4">
    <source>
        <dbReference type="EMBL" id="WDE13453.1"/>
    </source>
</evidence>
<dbReference type="EMBL" id="CP059693">
    <property type="protein sequence ID" value="WDE13453.1"/>
    <property type="molecule type" value="Genomic_DNA"/>
</dbReference>
<feature type="signal peptide" evidence="3">
    <location>
        <begin position="1"/>
        <end position="32"/>
    </location>
</feature>
<accession>A0ABY7VIV6</accession>
<dbReference type="Pfam" id="PF10503">
    <property type="entry name" value="Esterase_PHB"/>
    <property type="match status" value="1"/>
</dbReference>
<dbReference type="RefSeq" id="WP_274053836.1">
    <property type="nucleotide sequence ID" value="NZ_CP059693.1"/>
</dbReference>
<dbReference type="PANTHER" id="PTHR43037">
    <property type="entry name" value="UNNAMED PRODUCT-RELATED"/>
    <property type="match status" value="1"/>
</dbReference>
<name>A0ABY7VIV6_9GAMM</name>
<reference evidence="4 5" key="1">
    <citation type="journal article" date="2022" name="Mar. Drugs">
        <title>Bioassay-Guided Fractionation Leads to the Detection of Cholic Acid Generated by the Rare Thalassomonas sp.</title>
        <authorList>
            <person name="Pheiffer F."/>
            <person name="Schneider Y.K."/>
            <person name="Hansen E.H."/>
            <person name="Andersen J.H."/>
            <person name="Isaksson J."/>
            <person name="Busche T."/>
            <person name="R C."/>
            <person name="Kalinowski J."/>
            <person name="Zyl L.V."/>
            <person name="Trindade M."/>
        </authorList>
    </citation>
    <scope>NUCLEOTIDE SEQUENCE [LARGE SCALE GENOMIC DNA]</scope>
    <source>
        <strain evidence="4 5">A5K-61T</strain>
    </source>
</reference>
<dbReference type="InterPro" id="IPR010126">
    <property type="entry name" value="Esterase_phb"/>
</dbReference>
<dbReference type="Gene3D" id="3.40.50.1820">
    <property type="entry name" value="alpha/beta hydrolase"/>
    <property type="match status" value="1"/>
</dbReference>
<dbReference type="InterPro" id="IPR029058">
    <property type="entry name" value="AB_hydrolase_fold"/>
</dbReference>
<keyword evidence="2" id="KW-0378">Hydrolase</keyword>
<protein>
    <submittedName>
        <fullName evidence="4">PHB depolymerase family esterase</fullName>
    </submittedName>
</protein>
<dbReference type="NCBIfam" id="TIGR01840">
    <property type="entry name" value="esterase_phb"/>
    <property type="match status" value="1"/>
</dbReference>
<dbReference type="Proteomes" id="UP001215231">
    <property type="component" value="Chromosome"/>
</dbReference>
<gene>
    <name evidence="4" type="ORF">H3N35_08480</name>
</gene>
<evidence type="ECO:0000256" key="3">
    <source>
        <dbReference type="SAM" id="SignalP"/>
    </source>
</evidence>
<evidence type="ECO:0000313" key="5">
    <source>
        <dbReference type="Proteomes" id="UP001215231"/>
    </source>
</evidence>
<sequence>MNKVCHRQILNFLFICTLYVAVCTFWAKPALAFDLPSAPGHNAISTLENFGDNPGELNAYIQLPEQPKGAKLVVLLHGCVQEAKIFAGDSGMDKLAREKSAILLLPEQQKTNNVANCFNWFSQNDISKHSGEMLSLFNMITYSQKKYQVSEVFIAGLSAGGAMAAALLANYPDLFSAGAIIGGLPYPCASNLIKAIACMKSGPGKSTQEFIEIVLQQHPNRSKWPRLTVWSGTKDTVVNPKNATVMAQQWAGLNGIPLANNTIKHDEYLIREWRNDKNEILVKQVEMLNLKHGLPVTSEKTKATPPTEYILTAPLSAVNEIAKFWQL</sequence>
<proteinExistence type="predicted"/>
<keyword evidence="5" id="KW-1185">Reference proteome</keyword>
<dbReference type="PANTHER" id="PTHR43037:SF1">
    <property type="entry name" value="BLL1128 PROTEIN"/>
    <property type="match status" value="1"/>
</dbReference>